<dbReference type="EMBL" id="SMBP01000003">
    <property type="protein sequence ID" value="TCU62672.1"/>
    <property type="molecule type" value="Genomic_DNA"/>
</dbReference>
<comment type="caution">
    <text evidence="2">The sequence shown here is derived from an EMBL/GenBank/DDBJ whole genome shotgun (WGS) entry which is preliminary data.</text>
</comment>
<dbReference type="RefSeq" id="WP_132223860.1">
    <property type="nucleotide sequence ID" value="NZ_JANKBG010000003.1"/>
</dbReference>
<dbReference type="Pfam" id="PF11074">
    <property type="entry name" value="DUF2779"/>
    <property type="match status" value="1"/>
</dbReference>
<organism evidence="2 3">
    <name type="scientific">Longicatena caecimuris</name>
    <dbReference type="NCBI Taxonomy" id="1796635"/>
    <lineage>
        <taxon>Bacteria</taxon>
        <taxon>Bacillati</taxon>
        <taxon>Bacillota</taxon>
        <taxon>Erysipelotrichia</taxon>
        <taxon>Erysipelotrichales</taxon>
        <taxon>Erysipelotrichaceae</taxon>
        <taxon>Longicatena</taxon>
    </lineage>
</organism>
<reference evidence="2 3" key="1">
    <citation type="submission" date="2019-03" db="EMBL/GenBank/DDBJ databases">
        <title>Genomic Encyclopedia of Type Strains, Phase IV (KMG-IV): sequencing the most valuable type-strain genomes for metagenomic binning, comparative biology and taxonomic classification.</title>
        <authorList>
            <person name="Goeker M."/>
        </authorList>
    </citation>
    <scope>NUCLEOTIDE SEQUENCE [LARGE SCALE GENOMIC DNA]</scope>
    <source>
        <strain evidence="2 3">DSM 29481</strain>
    </source>
</reference>
<dbReference type="InterPro" id="IPR021301">
    <property type="entry name" value="DUF2779"/>
</dbReference>
<proteinExistence type="predicted"/>
<keyword evidence="3" id="KW-1185">Reference proteome</keyword>
<protein>
    <submittedName>
        <fullName evidence="2">Uncharacterized protein DUF2779</fullName>
    </submittedName>
</protein>
<gene>
    <name evidence="2" type="ORF">EDD61_10385</name>
</gene>
<sequence length="488" mass="57024">MYHITDIKKMERCERLFWLSRRVQKSFTPYVQYTESMTSLMKERLLLPNDCFEGQANDDPALALQAFAEKKPLVNARFAYEDLRIKVPVLIQEEGKTILYMSYRSCYPKEQEAQYIADIIAVLQLLDIRIDEIYAIHLNAEYIRGKTLDVHALLTISDHFYNSHNRPGKNIFQLVQMKLRDIRPLLENMRILDALDEIKPKRTSFCTRGNKCSFYKECFQEESQPGAITNLVQSQHKYAMKEEGIQRLKDADLDRIEGTRHQYAQIMADTYGGLYVDVAALKTWRKDHISYPLSYLDFEWETYAFPPYEGMKPFDVLTFQFSLHVEEEKGKTLQHTGFIGEKDCRLAFIEALLASVPKMGTILVYNMEGAEKLRLVQLAQQFPQYEKALMQIWERMVDLSLPFSTGNVYDVRMAGLFSLKTLVPIFSSYHYEDLAISYGLDAVAKWREYQESEGTKKQQIYEELTQYCAMDTYAEYIVYHALEGFMDV</sequence>
<accession>A0A4R3TK32</accession>
<evidence type="ECO:0000313" key="2">
    <source>
        <dbReference type="EMBL" id="TCU62672.1"/>
    </source>
</evidence>
<evidence type="ECO:0000259" key="1">
    <source>
        <dbReference type="Pfam" id="PF11074"/>
    </source>
</evidence>
<name>A0A4R3TK32_9FIRM</name>
<dbReference type="AlphaFoldDB" id="A0A4R3TK32"/>
<evidence type="ECO:0000313" key="3">
    <source>
        <dbReference type="Proteomes" id="UP000295773"/>
    </source>
</evidence>
<feature type="domain" description="DUF2779" evidence="1">
    <location>
        <begin position="295"/>
        <end position="418"/>
    </location>
</feature>
<dbReference type="Proteomes" id="UP000295773">
    <property type="component" value="Unassembled WGS sequence"/>
</dbReference>